<name>A0A409Y971_9AGAR</name>
<dbReference type="Gene3D" id="6.10.140.2220">
    <property type="match status" value="1"/>
</dbReference>
<organism evidence="1 2">
    <name type="scientific">Gymnopilus dilepis</name>
    <dbReference type="NCBI Taxonomy" id="231916"/>
    <lineage>
        <taxon>Eukaryota</taxon>
        <taxon>Fungi</taxon>
        <taxon>Dikarya</taxon>
        <taxon>Basidiomycota</taxon>
        <taxon>Agaricomycotina</taxon>
        <taxon>Agaricomycetes</taxon>
        <taxon>Agaricomycetidae</taxon>
        <taxon>Agaricales</taxon>
        <taxon>Agaricineae</taxon>
        <taxon>Hymenogastraceae</taxon>
        <taxon>Gymnopilus</taxon>
    </lineage>
</organism>
<evidence type="ECO:0000313" key="2">
    <source>
        <dbReference type="Proteomes" id="UP000284706"/>
    </source>
</evidence>
<dbReference type="InParanoid" id="A0A409Y971"/>
<keyword evidence="2" id="KW-1185">Reference proteome</keyword>
<dbReference type="OrthoDB" id="2945538at2759"/>
<evidence type="ECO:0008006" key="3">
    <source>
        <dbReference type="Google" id="ProtNLM"/>
    </source>
</evidence>
<dbReference type="STRING" id="231916.A0A409Y971"/>
<gene>
    <name evidence="1" type="ORF">CVT26_009196</name>
</gene>
<dbReference type="Proteomes" id="UP000284706">
    <property type="component" value="Unassembled WGS sequence"/>
</dbReference>
<accession>A0A409Y971</accession>
<dbReference type="AlphaFoldDB" id="A0A409Y971"/>
<proteinExistence type="predicted"/>
<comment type="caution">
    <text evidence="1">The sequence shown here is derived from an EMBL/GenBank/DDBJ whole genome shotgun (WGS) entry which is preliminary data.</text>
</comment>
<sequence>MGRSCKPAPLEISNCHCKGEECPTYVSRQRLTKLGPRLAVEAAASESPDSPFMQELVSATLKDPRYRFYGASELYIRQILEGQSYDTSQPHWEQPVRGILNVFKSISKSRLNLPEDAAIHRELYSSYQSIIDVIFRDMAYLAIAGPEADERRSVVCEMIGWFYHEWHIDPSKKSKYYDKKTAKIIIRCWLSTPPDSPSLDQVVRTLEIFFPLPPDPSGQRPSHLLEPEYRQVAFDSFKVTTIVSQLNFIFKHKNLTLASLNNEIIAAGTFLNQPFLPYILESKVAKQVIAAVRKQFKEHEHRNCEELQILIDNCGYFVEGLFQDSATQVAICTELLATTHLIEVGVEALKLAHSSHTYEPKFWPHLFKQMEHCITCDHDEGCDARPTPSYLAAARSALARVAVPTLVALHPQTAVCSTRDRTRFFLCWNSLISSLGINEDTIRERHRTDRKCCNLRCPSRNFGAESNKKSTCMRCKSVFYCNRECQKSYNPDGGKISSDWLIHRAECQKLAGAFLLSNTPQRLAICN</sequence>
<evidence type="ECO:0000313" key="1">
    <source>
        <dbReference type="EMBL" id="PPQ99662.1"/>
    </source>
</evidence>
<reference evidence="1 2" key="1">
    <citation type="journal article" date="2018" name="Evol. Lett.">
        <title>Horizontal gene cluster transfer increased hallucinogenic mushroom diversity.</title>
        <authorList>
            <person name="Reynolds H.T."/>
            <person name="Vijayakumar V."/>
            <person name="Gluck-Thaler E."/>
            <person name="Korotkin H.B."/>
            <person name="Matheny P.B."/>
            <person name="Slot J.C."/>
        </authorList>
    </citation>
    <scope>NUCLEOTIDE SEQUENCE [LARGE SCALE GENOMIC DNA]</scope>
    <source>
        <strain evidence="1 2">SRW20</strain>
    </source>
</reference>
<dbReference type="EMBL" id="NHYE01001050">
    <property type="protein sequence ID" value="PPQ99662.1"/>
    <property type="molecule type" value="Genomic_DNA"/>
</dbReference>
<protein>
    <recommendedName>
        <fullName evidence="3">MYND-type domain-containing protein</fullName>
    </recommendedName>
</protein>